<evidence type="ECO:0000256" key="4">
    <source>
        <dbReference type="ARBA" id="ARBA00022989"/>
    </source>
</evidence>
<feature type="transmembrane region" description="Helical" evidence="6">
    <location>
        <begin position="188"/>
        <end position="213"/>
    </location>
</feature>
<protein>
    <recommendedName>
        <fullName evidence="8">AI-2E family transporter</fullName>
    </recommendedName>
</protein>
<sequence length="236" mass="25916">MTMPPTPKVEPGLWQRYRTEILIAVGAVVLVALALGFRAILAPLAVALAIAYVLNPVMRWAERRRIPRGLAATLIFLILVAMFVVIALFAVPPLLAQLYDFGVMVIGEPASESPPGFTDLNNNGEWDRGYVPALVEWVRGMSERLQTGESTWVDRLASGIGVSADAREGLLKDALSTLKQAGAGFLSFLWSLQGFVFGVGLTAFYLFFFLMTFDRMVGAVHQRLPGKYRGRIEDVV</sequence>
<evidence type="ECO:0000256" key="5">
    <source>
        <dbReference type="ARBA" id="ARBA00023136"/>
    </source>
</evidence>
<evidence type="ECO:0000256" key="6">
    <source>
        <dbReference type="SAM" id="Phobius"/>
    </source>
</evidence>
<comment type="subcellular location">
    <subcellularLocation>
        <location evidence="1">Membrane</location>
        <topology evidence="1">Multi-pass membrane protein</topology>
    </subcellularLocation>
</comment>
<evidence type="ECO:0000313" key="7">
    <source>
        <dbReference type="EMBL" id="GAG26006.1"/>
    </source>
</evidence>
<dbReference type="Pfam" id="PF01594">
    <property type="entry name" value="AI-2E_transport"/>
    <property type="match status" value="1"/>
</dbReference>
<comment type="similarity">
    <text evidence="2">Belongs to the autoinducer-2 exporter (AI-2E) (TC 2.A.86) family.</text>
</comment>
<dbReference type="GO" id="GO:0016020">
    <property type="term" value="C:membrane"/>
    <property type="evidence" value="ECO:0007669"/>
    <property type="project" value="UniProtKB-SubCell"/>
</dbReference>
<evidence type="ECO:0000256" key="3">
    <source>
        <dbReference type="ARBA" id="ARBA00022692"/>
    </source>
</evidence>
<dbReference type="InterPro" id="IPR002549">
    <property type="entry name" value="AI-2E-like"/>
</dbReference>
<comment type="caution">
    <text evidence="7">The sequence shown here is derived from an EMBL/GenBank/DDBJ whole genome shotgun (WGS) entry which is preliminary data.</text>
</comment>
<gene>
    <name evidence="7" type="ORF">S01H1_57383</name>
</gene>
<evidence type="ECO:0000256" key="2">
    <source>
        <dbReference type="ARBA" id="ARBA00009773"/>
    </source>
</evidence>
<feature type="non-terminal residue" evidence="7">
    <location>
        <position position="236"/>
    </location>
</feature>
<feature type="transmembrane region" description="Helical" evidence="6">
    <location>
        <begin position="21"/>
        <end position="54"/>
    </location>
</feature>
<name>X0XM39_9ZZZZ</name>
<keyword evidence="4 6" id="KW-1133">Transmembrane helix</keyword>
<dbReference type="AlphaFoldDB" id="X0XM39"/>
<reference evidence="7" key="1">
    <citation type="journal article" date="2014" name="Front. Microbiol.">
        <title>High frequency of phylogenetically diverse reductive dehalogenase-homologous genes in deep subseafloor sedimentary metagenomes.</title>
        <authorList>
            <person name="Kawai M."/>
            <person name="Futagami T."/>
            <person name="Toyoda A."/>
            <person name="Takaki Y."/>
            <person name="Nishi S."/>
            <person name="Hori S."/>
            <person name="Arai W."/>
            <person name="Tsubouchi T."/>
            <person name="Morono Y."/>
            <person name="Uchiyama I."/>
            <person name="Ito T."/>
            <person name="Fujiyama A."/>
            <person name="Inagaki F."/>
            <person name="Takami H."/>
        </authorList>
    </citation>
    <scope>NUCLEOTIDE SEQUENCE</scope>
    <source>
        <strain evidence="7">Expedition CK06-06</strain>
    </source>
</reference>
<evidence type="ECO:0008006" key="8">
    <source>
        <dbReference type="Google" id="ProtNLM"/>
    </source>
</evidence>
<keyword evidence="3 6" id="KW-0812">Transmembrane</keyword>
<organism evidence="7">
    <name type="scientific">marine sediment metagenome</name>
    <dbReference type="NCBI Taxonomy" id="412755"/>
    <lineage>
        <taxon>unclassified sequences</taxon>
        <taxon>metagenomes</taxon>
        <taxon>ecological metagenomes</taxon>
    </lineage>
</organism>
<proteinExistence type="inferred from homology"/>
<evidence type="ECO:0000256" key="1">
    <source>
        <dbReference type="ARBA" id="ARBA00004141"/>
    </source>
</evidence>
<dbReference type="EMBL" id="BARS01037419">
    <property type="protein sequence ID" value="GAG26006.1"/>
    <property type="molecule type" value="Genomic_DNA"/>
</dbReference>
<keyword evidence="5 6" id="KW-0472">Membrane</keyword>
<accession>X0XM39</accession>
<feature type="transmembrane region" description="Helical" evidence="6">
    <location>
        <begin position="66"/>
        <end position="91"/>
    </location>
</feature>